<accession>A0A9X2BZ63</accession>
<keyword evidence="2" id="KW-1185">Reference proteome</keyword>
<dbReference type="Gene3D" id="3.10.129.10">
    <property type="entry name" value="Hotdog Thioesterase"/>
    <property type="match status" value="1"/>
</dbReference>
<protein>
    <submittedName>
        <fullName evidence="1">Thioesterase family protein</fullName>
    </submittedName>
</protein>
<dbReference type="InterPro" id="IPR029069">
    <property type="entry name" value="HotDog_dom_sf"/>
</dbReference>
<dbReference type="RefSeq" id="WP_248669759.1">
    <property type="nucleotide sequence ID" value="NZ_JALPRX010000139.1"/>
</dbReference>
<dbReference type="Proteomes" id="UP001139516">
    <property type="component" value="Unassembled WGS sequence"/>
</dbReference>
<comment type="caution">
    <text evidence="1">The sequence shown here is derived from an EMBL/GenBank/DDBJ whole genome shotgun (WGS) entry which is preliminary data.</text>
</comment>
<dbReference type="Pfam" id="PF13279">
    <property type="entry name" value="4HBT_2"/>
    <property type="match status" value="1"/>
</dbReference>
<dbReference type="SUPFAM" id="SSF54637">
    <property type="entry name" value="Thioesterase/thiol ester dehydrase-isomerase"/>
    <property type="match status" value="1"/>
</dbReference>
<organism evidence="1 2">
    <name type="scientific">Roseomonas acroporae</name>
    <dbReference type="NCBI Taxonomy" id="2937791"/>
    <lineage>
        <taxon>Bacteria</taxon>
        <taxon>Pseudomonadati</taxon>
        <taxon>Pseudomonadota</taxon>
        <taxon>Alphaproteobacteria</taxon>
        <taxon>Acetobacterales</taxon>
        <taxon>Roseomonadaceae</taxon>
        <taxon>Roseomonas</taxon>
    </lineage>
</organism>
<dbReference type="EMBL" id="JALPRX010000139">
    <property type="protein sequence ID" value="MCK8787709.1"/>
    <property type="molecule type" value="Genomic_DNA"/>
</dbReference>
<dbReference type="CDD" id="cd00586">
    <property type="entry name" value="4HBT"/>
    <property type="match status" value="1"/>
</dbReference>
<name>A0A9X2BZ63_9PROT</name>
<reference evidence="1" key="1">
    <citation type="submission" date="2022-04" db="EMBL/GenBank/DDBJ databases">
        <title>Roseomonas acroporae sp. nov., isolated from coral Acropora digitifera.</title>
        <authorList>
            <person name="Sun H."/>
        </authorList>
    </citation>
    <scope>NUCLEOTIDE SEQUENCE</scope>
    <source>
        <strain evidence="1">NAR14</strain>
    </source>
</reference>
<sequence length="152" mass="16845">MAAPGGEAAALARVRREWVDHYGHMNLAYYLVVFDLATDRLWPSLGLGDGLRAAGLGTFAAENWVGYRREVREGMPLDCDSEVLACDAKRLLLRHRMHHAAEGWLSAENEALFLCVDLAARRVVPWPEPVLAQLRAAATGGAPERLSLTRRR</sequence>
<dbReference type="AlphaFoldDB" id="A0A9X2BZ63"/>
<gene>
    <name evidence="1" type="ORF">M0638_25420</name>
</gene>
<proteinExistence type="predicted"/>
<evidence type="ECO:0000313" key="2">
    <source>
        <dbReference type="Proteomes" id="UP001139516"/>
    </source>
</evidence>
<evidence type="ECO:0000313" key="1">
    <source>
        <dbReference type="EMBL" id="MCK8787709.1"/>
    </source>
</evidence>